<sequence>MSRSYLISAGEEHPEPICEGWRELVKKGCVSYEWAVCNCLPCERSYQVRIA</sequence>
<feature type="non-terminal residue" evidence="1">
    <location>
        <position position="51"/>
    </location>
</feature>
<protein>
    <submittedName>
        <fullName evidence="1">Uncharacterized protein</fullName>
    </submittedName>
</protein>
<dbReference type="AlphaFoldDB" id="X1U1I1"/>
<comment type="caution">
    <text evidence="1">The sequence shown here is derived from an EMBL/GenBank/DDBJ whole genome shotgun (WGS) entry which is preliminary data.</text>
</comment>
<proteinExistence type="predicted"/>
<gene>
    <name evidence="1" type="ORF">S12H4_49341</name>
</gene>
<name>X1U1I1_9ZZZZ</name>
<reference evidence="1" key="1">
    <citation type="journal article" date="2014" name="Front. Microbiol.">
        <title>High frequency of phylogenetically diverse reductive dehalogenase-homologous genes in deep subseafloor sedimentary metagenomes.</title>
        <authorList>
            <person name="Kawai M."/>
            <person name="Futagami T."/>
            <person name="Toyoda A."/>
            <person name="Takaki Y."/>
            <person name="Nishi S."/>
            <person name="Hori S."/>
            <person name="Arai W."/>
            <person name="Tsubouchi T."/>
            <person name="Morono Y."/>
            <person name="Uchiyama I."/>
            <person name="Ito T."/>
            <person name="Fujiyama A."/>
            <person name="Inagaki F."/>
            <person name="Takami H."/>
        </authorList>
    </citation>
    <scope>NUCLEOTIDE SEQUENCE</scope>
    <source>
        <strain evidence="1">Expedition CK06-06</strain>
    </source>
</reference>
<accession>X1U1I1</accession>
<organism evidence="1">
    <name type="scientific">marine sediment metagenome</name>
    <dbReference type="NCBI Taxonomy" id="412755"/>
    <lineage>
        <taxon>unclassified sequences</taxon>
        <taxon>metagenomes</taxon>
        <taxon>ecological metagenomes</taxon>
    </lineage>
</organism>
<dbReference type="EMBL" id="BARW01030940">
    <property type="protein sequence ID" value="GAJ11379.1"/>
    <property type="molecule type" value="Genomic_DNA"/>
</dbReference>
<evidence type="ECO:0000313" key="1">
    <source>
        <dbReference type="EMBL" id="GAJ11379.1"/>
    </source>
</evidence>